<keyword evidence="1" id="KW-0813">Transport</keyword>
<dbReference type="EMBL" id="JACIBX010000002">
    <property type="protein sequence ID" value="MBB3711240.1"/>
    <property type="molecule type" value="Genomic_DNA"/>
</dbReference>
<reference evidence="9 10" key="1">
    <citation type="submission" date="2020-08" db="EMBL/GenBank/DDBJ databases">
        <title>Genomic Encyclopedia of Type Strains, Phase III (KMG-III): the genomes of soil and plant-associated and newly described type strains.</title>
        <authorList>
            <person name="Whitman W."/>
        </authorList>
    </citation>
    <scope>NUCLEOTIDE SEQUENCE [LARGE SCALE GENOMIC DNA]</scope>
    <source>
        <strain evidence="9 10">CECT 8572</strain>
    </source>
</reference>
<protein>
    <submittedName>
        <fullName evidence="9">Cytochrome c</fullName>
    </submittedName>
</protein>
<evidence type="ECO:0000256" key="5">
    <source>
        <dbReference type="ARBA" id="ARBA00023004"/>
    </source>
</evidence>
<evidence type="ECO:0000256" key="4">
    <source>
        <dbReference type="ARBA" id="ARBA00022982"/>
    </source>
</evidence>
<dbReference type="InterPro" id="IPR036909">
    <property type="entry name" value="Cyt_c-like_dom_sf"/>
</dbReference>
<keyword evidence="3 6" id="KW-0479">Metal-binding</keyword>
<dbReference type="PANTHER" id="PTHR11961">
    <property type="entry name" value="CYTOCHROME C"/>
    <property type="match status" value="1"/>
</dbReference>
<dbReference type="InterPro" id="IPR002327">
    <property type="entry name" value="Cyt_c_1A/1B"/>
</dbReference>
<keyword evidence="7" id="KW-0732">Signal</keyword>
<evidence type="ECO:0000256" key="6">
    <source>
        <dbReference type="PROSITE-ProRule" id="PRU00433"/>
    </source>
</evidence>
<feature type="domain" description="Cytochrome c" evidence="8">
    <location>
        <begin position="25"/>
        <end position="143"/>
    </location>
</feature>
<keyword evidence="4" id="KW-0249">Electron transport</keyword>
<evidence type="ECO:0000256" key="7">
    <source>
        <dbReference type="SAM" id="SignalP"/>
    </source>
</evidence>
<dbReference type="SUPFAM" id="SSF46626">
    <property type="entry name" value="Cytochrome c"/>
    <property type="match status" value="1"/>
</dbReference>
<comment type="caution">
    <text evidence="9">The sequence shown here is derived from an EMBL/GenBank/DDBJ whole genome shotgun (WGS) entry which is preliminary data.</text>
</comment>
<evidence type="ECO:0000313" key="10">
    <source>
        <dbReference type="Proteomes" id="UP000576152"/>
    </source>
</evidence>
<dbReference type="PROSITE" id="PS51007">
    <property type="entry name" value="CYTC"/>
    <property type="match status" value="1"/>
</dbReference>
<accession>A0ABR6HL23</accession>
<dbReference type="Proteomes" id="UP000576152">
    <property type="component" value="Unassembled WGS sequence"/>
</dbReference>
<feature type="chain" id="PRO_5046147894" evidence="7">
    <location>
        <begin position="25"/>
        <end position="152"/>
    </location>
</feature>
<sequence>MDLLSRGAALALAGLGLGAAPVAAQDIANGELQFGRQCVACHVVRDEDGRVLAGRNARTGPNLHGLEGRKLGSVEGFRYGDAITALGERGVEWNEERFVAYVMDPTAWLRAELDDRRARGKMAYRVRDAKDAADIYAYLTGLAPAESAEAQQ</sequence>
<evidence type="ECO:0000256" key="1">
    <source>
        <dbReference type="ARBA" id="ARBA00022448"/>
    </source>
</evidence>
<proteinExistence type="predicted"/>
<evidence type="ECO:0000313" key="9">
    <source>
        <dbReference type="EMBL" id="MBB3711240.1"/>
    </source>
</evidence>
<evidence type="ECO:0000256" key="3">
    <source>
        <dbReference type="ARBA" id="ARBA00022723"/>
    </source>
</evidence>
<keyword evidence="2 6" id="KW-0349">Heme</keyword>
<evidence type="ECO:0000256" key="2">
    <source>
        <dbReference type="ARBA" id="ARBA00022617"/>
    </source>
</evidence>
<dbReference type="InterPro" id="IPR009056">
    <property type="entry name" value="Cyt_c-like_dom"/>
</dbReference>
<gene>
    <name evidence="9" type="ORF">FHS00_000802</name>
</gene>
<organism evidence="9 10">
    <name type="scientific">Limimaricola variabilis</name>
    <dbReference type="NCBI Taxonomy" id="1492771"/>
    <lineage>
        <taxon>Bacteria</taxon>
        <taxon>Pseudomonadati</taxon>
        <taxon>Pseudomonadota</taxon>
        <taxon>Alphaproteobacteria</taxon>
        <taxon>Rhodobacterales</taxon>
        <taxon>Paracoccaceae</taxon>
        <taxon>Limimaricola</taxon>
    </lineage>
</organism>
<name>A0ABR6HL23_9RHOB</name>
<dbReference type="Gene3D" id="1.10.760.10">
    <property type="entry name" value="Cytochrome c-like domain"/>
    <property type="match status" value="1"/>
</dbReference>
<evidence type="ECO:0000259" key="8">
    <source>
        <dbReference type="PROSITE" id="PS51007"/>
    </source>
</evidence>
<keyword evidence="10" id="KW-1185">Reference proteome</keyword>
<dbReference type="RefSeq" id="WP_183470114.1">
    <property type="nucleotide sequence ID" value="NZ_JACIBX010000002.1"/>
</dbReference>
<feature type="signal peptide" evidence="7">
    <location>
        <begin position="1"/>
        <end position="24"/>
    </location>
</feature>
<keyword evidence="5 6" id="KW-0408">Iron</keyword>